<dbReference type="Proteomes" id="UP000241960">
    <property type="component" value="Unassembled WGS sequence"/>
</dbReference>
<name>A0A9Q6HN02_9STAP</name>
<protein>
    <submittedName>
        <fullName evidence="2">Uncharacterized protein</fullName>
    </submittedName>
</protein>
<dbReference type="RefSeq" id="WP_107545236.1">
    <property type="nucleotide sequence ID" value="NZ_PZFQ01000034.1"/>
</dbReference>
<feature type="transmembrane region" description="Helical" evidence="1">
    <location>
        <begin position="102"/>
        <end position="122"/>
    </location>
</feature>
<organism evidence="2 3">
    <name type="scientific">Staphylococcus succinus</name>
    <dbReference type="NCBI Taxonomy" id="61015"/>
    <lineage>
        <taxon>Bacteria</taxon>
        <taxon>Bacillati</taxon>
        <taxon>Bacillota</taxon>
        <taxon>Bacilli</taxon>
        <taxon>Bacillales</taxon>
        <taxon>Staphylococcaceae</taxon>
        <taxon>Staphylococcus</taxon>
    </lineage>
</organism>
<reference evidence="2 3" key="1">
    <citation type="journal article" date="2016" name="Front. Microbiol.">
        <title>Comprehensive Phylogenetic Analysis of Bovine Non-aureus Staphylococci Species Based on Whole-Genome Sequencing.</title>
        <authorList>
            <person name="Naushad S."/>
            <person name="Barkema H.W."/>
            <person name="Luby C."/>
            <person name="Condas L.A."/>
            <person name="Nobrega D.B."/>
            <person name="Carson D.A."/>
            <person name="De Buck J."/>
        </authorList>
    </citation>
    <scope>NUCLEOTIDE SEQUENCE [LARGE SCALE GENOMIC DNA]</scope>
    <source>
        <strain evidence="2 3">SNUC 1231</strain>
    </source>
</reference>
<proteinExistence type="predicted"/>
<feature type="transmembrane region" description="Helical" evidence="1">
    <location>
        <begin position="76"/>
        <end position="96"/>
    </location>
</feature>
<keyword evidence="1" id="KW-0812">Transmembrane</keyword>
<feature type="transmembrane region" description="Helical" evidence="1">
    <location>
        <begin position="46"/>
        <end position="64"/>
    </location>
</feature>
<gene>
    <name evidence="2" type="ORF">BU058_09960</name>
</gene>
<keyword evidence="1" id="KW-0472">Membrane</keyword>
<evidence type="ECO:0000256" key="1">
    <source>
        <dbReference type="SAM" id="Phobius"/>
    </source>
</evidence>
<evidence type="ECO:0000313" key="3">
    <source>
        <dbReference type="Proteomes" id="UP000241960"/>
    </source>
</evidence>
<keyword evidence="1" id="KW-1133">Transmembrane helix</keyword>
<dbReference type="AlphaFoldDB" id="A0A9Q6HN02"/>
<dbReference type="EMBL" id="PZFQ01000034">
    <property type="protein sequence ID" value="PTI74736.1"/>
    <property type="molecule type" value="Genomic_DNA"/>
</dbReference>
<accession>A0A9Q6HN02</accession>
<feature type="transmembrane region" description="Helical" evidence="1">
    <location>
        <begin position="12"/>
        <end position="34"/>
    </location>
</feature>
<evidence type="ECO:0000313" key="2">
    <source>
        <dbReference type="EMBL" id="PTI74736.1"/>
    </source>
</evidence>
<comment type="caution">
    <text evidence="2">The sequence shown here is derived from an EMBL/GenBank/DDBJ whole genome shotgun (WGS) entry which is preliminary data.</text>
</comment>
<sequence>MTKTQIAKWERVIRISVSILFFILLVLNEILTTFEDANTFYFSQNVLLLIFVLILGICGLFQFFSKTSNGYMRKTILLVYALSYLNILLFISVFIFHLEKLLGAFSIIMAFCFLNFLFLSLIERRFKKRIKEK</sequence>